<reference evidence="7" key="1">
    <citation type="journal article" date="2023" name="Mol. Phylogenet. Evol.">
        <title>Genome-scale phylogeny and comparative genomics of the fungal order Sordariales.</title>
        <authorList>
            <person name="Hensen N."/>
            <person name="Bonometti L."/>
            <person name="Westerberg I."/>
            <person name="Brannstrom I.O."/>
            <person name="Guillou S."/>
            <person name="Cros-Aarteil S."/>
            <person name="Calhoun S."/>
            <person name="Haridas S."/>
            <person name="Kuo A."/>
            <person name="Mondo S."/>
            <person name="Pangilinan J."/>
            <person name="Riley R."/>
            <person name="LaButti K."/>
            <person name="Andreopoulos B."/>
            <person name="Lipzen A."/>
            <person name="Chen C."/>
            <person name="Yan M."/>
            <person name="Daum C."/>
            <person name="Ng V."/>
            <person name="Clum A."/>
            <person name="Steindorff A."/>
            <person name="Ohm R.A."/>
            <person name="Martin F."/>
            <person name="Silar P."/>
            <person name="Natvig D.O."/>
            <person name="Lalanne C."/>
            <person name="Gautier V."/>
            <person name="Ament-Velasquez S.L."/>
            <person name="Kruys A."/>
            <person name="Hutchinson M.I."/>
            <person name="Powell A.J."/>
            <person name="Barry K."/>
            <person name="Miller A.N."/>
            <person name="Grigoriev I.V."/>
            <person name="Debuchy R."/>
            <person name="Gladieux P."/>
            <person name="Hiltunen Thoren M."/>
            <person name="Johannesson H."/>
        </authorList>
    </citation>
    <scope>NUCLEOTIDE SEQUENCE</scope>
    <source>
        <strain evidence="7">CBS 757.83</strain>
    </source>
</reference>
<dbReference type="AlphaFoldDB" id="A0AAN6T000"/>
<keyword evidence="4 6" id="KW-0472">Membrane</keyword>
<evidence type="ECO:0000256" key="5">
    <source>
        <dbReference type="SAM" id="MobiDB-lite"/>
    </source>
</evidence>
<comment type="caution">
    <text evidence="7">The sequence shown here is derived from an EMBL/GenBank/DDBJ whole genome shotgun (WGS) entry which is preliminary data.</text>
</comment>
<evidence type="ECO:0000256" key="6">
    <source>
        <dbReference type="SAM" id="Phobius"/>
    </source>
</evidence>
<proteinExistence type="predicted"/>
<dbReference type="InterPro" id="IPR007568">
    <property type="entry name" value="RTA1"/>
</dbReference>
<keyword evidence="8" id="KW-1185">Reference proteome</keyword>
<feature type="transmembrane region" description="Helical" evidence="6">
    <location>
        <begin position="164"/>
        <end position="186"/>
    </location>
</feature>
<evidence type="ECO:0000313" key="7">
    <source>
        <dbReference type="EMBL" id="KAK4100060.1"/>
    </source>
</evidence>
<dbReference type="PANTHER" id="PTHR31465">
    <property type="entry name" value="PROTEIN RTA1-RELATED"/>
    <property type="match status" value="1"/>
</dbReference>
<accession>A0AAN6T000</accession>
<feature type="transmembrane region" description="Helical" evidence="6">
    <location>
        <begin position="57"/>
        <end position="75"/>
    </location>
</feature>
<evidence type="ECO:0000256" key="2">
    <source>
        <dbReference type="ARBA" id="ARBA00022692"/>
    </source>
</evidence>
<comment type="subcellular location">
    <subcellularLocation>
        <location evidence="1">Membrane</location>
        <topology evidence="1">Multi-pass membrane protein</topology>
    </subcellularLocation>
</comment>
<evidence type="ECO:0000256" key="4">
    <source>
        <dbReference type="ARBA" id="ARBA00023136"/>
    </source>
</evidence>
<dbReference type="PANTHER" id="PTHR31465:SF9">
    <property type="entry name" value="SPHINGOID LONG-CHAIN BASE TRANSPORTER RSB1"/>
    <property type="match status" value="1"/>
</dbReference>
<sequence length="442" mass="47787">MMAVGDCSGDHCPVPTGSLPYGTAPAGTAFMLAAFAALIPPVVYAGLRYRTPLHASLLLAALLVQVVGHVAKVFLVADPTSHAYSAVYLLGTHWGAVFVGSAANLVLPHVLVIYGQEFQLVSDPVYLTILFFILDIFMLAFQSVGIGFAATASTVIEVSQGVNILLTGLAFQAVSLLLFLGTYRYFRYKLSHRRYILDDTHSLVYCSRRFKYFMVCVQIVALLLLARTAVRVAIFADGLASSFAHSPLASLLLDDAFVLVAAIILTVYPAGRSFGVAWAATSPVAPSSFSDRRPDPLLPLRLRRHHRRNRSSHINQHIVSLPFPSPSSTSPRFSPGSFTPKAGMTPGLPAHPSPHHAPPLVSPPLMSPPLTSPRNNPVHQRAPYDHASPTQTVPFLAPQESPGLDSALWMSTPGLTPGETGRKRRMWAGQDNPQMVDSEALW</sequence>
<dbReference type="GO" id="GO:0000324">
    <property type="term" value="C:fungal-type vacuole"/>
    <property type="evidence" value="ECO:0007669"/>
    <property type="project" value="TreeGrafter"/>
</dbReference>
<feature type="transmembrane region" description="Helical" evidence="6">
    <location>
        <begin position="248"/>
        <end position="268"/>
    </location>
</feature>
<evidence type="ECO:0000256" key="3">
    <source>
        <dbReference type="ARBA" id="ARBA00022989"/>
    </source>
</evidence>
<dbReference type="Pfam" id="PF04479">
    <property type="entry name" value="RTA1"/>
    <property type="match status" value="1"/>
</dbReference>
<feature type="region of interest" description="Disordered" evidence="5">
    <location>
        <begin position="416"/>
        <end position="442"/>
    </location>
</feature>
<name>A0AAN6T000_9PEZI</name>
<feature type="region of interest" description="Disordered" evidence="5">
    <location>
        <begin position="309"/>
        <end position="388"/>
    </location>
</feature>
<protein>
    <submittedName>
        <fullName evidence="7">Uncharacterized protein</fullName>
    </submittedName>
</protein>
<feature type="transmembrane region" description="Helical" evidence="6">
    <location>
        <begin position="126"/>
        <end position="152"/>
    </location>
</feature>
<gene>
    <name evidence="7" type="ORF">N658DRAFT_145749</name>
</gene>
<organism evidence="7 8">
    <name type="scientific">Parathielavia hyrcaniae</name>
    <dbReference type="NCBI Taxonomy" id="113614"/>
    <lineage>
        <taxon>Eukaryota</taxon>
        <taxon>Fungi</taxon>
        <taxon>Dikarya</taxon>
        <taxon>Ascomycota</taxon>
        <taxon>Pezizomycotina</taxon>
        <taxon>Sordariomycetes</taxon>
        <taxon>Sordariomycetidae</taxon>
        <taxon>Sordariales</taxon>
        <taxon>Chaetomiaceae</taxon>
        <taxon>Parathielavia</taxon>
    </lineage>
</organism>
<reference evidence="7" key="2">
    <citation type="submission" date="2023-05" db="EMBL/GenBank/DDBJ databases">
        <authorList>
            <consortium name="Lawrence Berkeley National Laboratory"/>
            <person name="Steindorff A."/>
            <person name="Hensen N."/>
            <person name="Bonometti L."/>
            <person name="Westerberg I."/>
            <person name="Brannstrom I.O."/>
            <person name="Guillou S."/>
            <person name="Cros-Aarteil S."/>
            <person name="Calhoun S."/>
            <person name="Haridas S."/>
            <person name="Kuo A."/>
            <person name="Mondo S."/>
            <person name="Pangilinan J."/>
            <person name="Riley R."/>
            <person name="Labutti K."/>
            <person name="Andreopoulos B."/>
            <person name="Lipzen A."/>
            <person name="Chen C."/>
            <person name="Yanf M."/>
            <person name="Daum C."/>
            <person name="Ng V."/>
            <person name="Clum A."/>
            <person name="Ohm R."/>
            <person name="Martin F."/>
            <person name="Silar P."/>
            <person name="Natvig D."/>
            <person name="Lalanne C."/>
            <person name="Gautier V."/>
            <person name="Ament-Velasquez S.L."/>
            <person name="Kruys A."/>
            <person name="Hutchinson M.I."/>
            <person name="Powell A.J."/>
            <person name="Barry K."/>
            <person name="Miller A.N."/>
            <person name="Grigoriev I.V."/>
            <person name="Debuchy R."/>
            <person name="Gladieux P."/>
            <person name="Thoren M.H."/>
            <person name="Johannesson H."/>
        </authorList>
    </citation>
    <scope>NUCLEOTIDE SEQUENCE</scope>
    <source>
        <strain evidence="7">CBS 757.83</strain>
    </source>
</reference>
<keyword evidence="2 6" id="KW-0812">Transmembrane</keyword>
<keyword evidence="3 6" id="KW-1133">Transmembrane helix</keyword>
<dbReference type="GO" id="GO:0005886">
    <property type="term" value="C:plasma membrane"/>
    <property type="evidence" value="ECO:0007669"/>
    <property type="project" value="TreeGrafter"/>
</dbReference>
<evidence type="ECO:0000256" key="1">
    <source>
        <dbReference type="ARBA" id="ARBA00004141"/>
    </source>
</evidence>
<feature type="transmembrane region" description="Helical" evidence="6">
    <location>
        <begin position="24"/>
        <end position="45"/>
    </location>
</feature>
<feature type="transmembrane region" description="Helical" evidence="6">
    <location>
        <begin position="212"/>
        <end position="236"/>
    </location>
</feature>
<evidence type="ECO:0000313" key="8">
    <source>
        <dbReference type="Proteomes" id="UP001305647"/>
    </source>
</evidence>
<dbReference type="Proteomes" id="UP001305647">
    <property type="component" value="Unassembled WGS sequence"/>
</dbReference>
<feature type="transmembrane region" description="Helical" evidence="6">
    <location>
        <begin position="95"/>
        <end position="114"/>
    </location>
</feature>
<dbReference type="EMBL" id="MU863644">
    <property type="protein sequence ID" value="KAK4100060.1"/>
    <property type="molecule type" value="Genomic_DNA"/>
</dbReference>
<feature type="compositionally biased region" description="Low complexity" evidence="5">
    <location>
        <begin position="326"/>
        <end position="348"/>
    </location>
</feature>
<feature type="compositionally biased region" description="Pro residues" evidence="5">
    <location>
        <begin position="349"/>
        <end position="371"/>
    </location>
</feature>